<protein>
    <recommendedName>
        <fullName evidence="6">Leucine-rich repeat-containing protein</fullName>
    </recommendedName>
</protein>
<evidence type="ECO:0008006" key="6">
    <source>
        <dbReference type="Google" id="ProtNLM"/>
    </source>
</evidence>
<dbReference type="AlphaFoldDB" id="F4Q0M7"/>
<evidence type="ECO:0000256" key="3">
    <source>
        <dbReference type="ARBA" id="ARBA00023212"/>
    </source>
</evidence>
<dbReference type="InterPro" id="IPR032675">
    <property type="entry name" value="LRR_dom_sf"/>
</dbReference>
<name>F4Q0M7_CACFS</name>
<dbReference type="SUPFAM" id="SSF52047">
    <property type="entry name" value="RNI-like"/>
    <property type="match status" value="2"/>
</dbReference>
<evidence type="ECO:0000256" key="2">
    <source>
        <dbReference type="ARBA" id="ARBA00022490"/>
    </source>
</evidence>
<proteinExistence type="predicted"/>
<comment type="subcellular location">
    <subcellularLocation>
        <location evidence="1">Cytoplasm</location>
        <location evidence="1">Cytoskeleton</location>
    </subcellularLocation>
</comment>
<dbReference type="EMBL" id="GL883018">
    <property type="protein sequence ID" value="EGG18378.1"/>
    <property type="molecule type" value="Genomic_DNA"/>
</dbReference>
<keyword evidence="2" id="KW-0963">Cytoplasm</keyword>
<dbReference type="RefSeq" id="XP_004366282.1">
    <property type="nucleotide sequence ID" value="XM_004366225.1"/>
</dbReference>
<organism evidence="4 5">
    <name type="scientific">Cavenderia fasciculata</name>
    <name type="common">Slime mold</name>
    <name type="synonym">Dictyostelium fasciculatum</name>
    <dbReference type="NCBI Taxonomy" id="261658"/>
    <lineage>
        <taxon>Eukaryota</taxon>
        <taxon>Amoebozoa</taxon>
        <taxon>Evosea</taxon>
        <taxon>Eumycetozoa</taxon>
        <taxon>Dictyostelia</taxon>
        <taxon>Acytosteliales</taxon>
        <taxon>Cavenderiaceae</taxon>
        <taxon>Cavenderia</taxon>
    </lineage>
</organism>
<dbReference type="GeneID" id="14870785"/>
<evidence type="ECO:0000313" key="4">
    <source>
        <dbReference type="EMBL" id="EGG18378.1"/>
    </source>
</evidence>
<keyword evidence="5" id="KW-1185">Reference proteome</keyword>
<dbReference type="Pfam" id="PF13516">
    <property type="entry name" value="LRR_6"/>
    <property type="match status" value="2"/>
</dbReference>
<dbReference type="OrthoDB" id="65413at2759"/>
<reference evidence="5" key="1">
    <citation type="journal article" date="2011" name="Genome Res.">
        <title>Phylogeny-wide analysis of social amoeba genomes highlights ancient origins for complex intercellular communication.</title>
        <authorList>
            <person name="Heidel A.J."/>
            <person name="Lawal H.M."/>
            <person name="Felder M."/>
            <person name="Schilde C."/>
            <person name="Helps N.R."/>
            <person name="Tunggal B."/>
            <person name="Rivero F."/>
            <person name="John U."/>
            <person name="Schleicher M."/>
            <person name="Eichinger L."/>
            <person name="Platzer M."/>
            <person name="Noegel A.A."/>
            <person name="Schaap P."/>
            <person name="Gloeckner G."/>
        </authorList>
    </citation>
    <scope>NUCLEOTIDE SEQUENCE [LARGE SCALE GENOMIC DNA]</scope>
    <source>
        <strain evidence="5">SH3</strain>
    </source>
</reference>
<dbReference type="InterPro" id="IPR052410">
    <property type="entry name" value="DRC5"/>
</dbReference>
<dbReference type="InterPro" id="IPR001611">
    <property type="entry name" value="Leu-rich_rpt"/>
</dbReference>
<dbReference type="PANTHER" id="PTHR24107:SF2">
    <property type="entry name" value="NLR FAMILY CARD DOMAIN CONTAINING 3"/>
    <property type="match status" value="1"/>
</dbReference>
<dbReference type="Gene3D" id="3.80.10.10">
    <property type="entry name" value="Ribonuclease Inhibitor"/>
    <property type="match status" value="2"/>
</dbReference>
<evidence type="ECO:0000313" key="5">
    <source>
        <dbReference type="Proteomes" id="UP000007797"/>
    </source>
</evidence>
<evidence type="ECO:0000256" key="1">
    <source>
        <dbReference type="ARBA" id="ARBA00004245"/>
    </source>
</evidence>
<dbReference type="KEGG" id="dfa:DFA_03872"/>
<accession>F4Q0M7</accession>
<gene>
    <name evidence="4" type="ORF">DFA_03872</name>
</gene>
<dbReference type="PANTHER" id="PTHR24107">
    <property type="entry name" value="YNEIN REGULATORY COMPLEX SUBUNIT 5"/>
    <property type="match status" value="1"/>
</dbReference>
<keyword evidence="3" id="KW-0206">Cytoskeleton</keyword>
<dbReference type="Proteomes" id="UP000007797">
    <property type="component" value="Unassembled WGS sequence"/>
</dbReference>
<sequence>MIFNNLIYREILNHLLLSFQSPITLKVLNFNFLSTFKLISKDWNEKILPFLRPISITLIDFNHHQCFSFLSDLNLNRIDLFCFKKIKKDQQPFNINNEMIEFKHLKRLFLDLNCFTLSNHSIICNLEELKLKFKPLSNWNHPIDDRLFHSIFDYFGQLVSLDLSDNRLGPELLQDKLMIVFGSNVEHLNLAGNSLGGELIEKIGLILSTNCTCKWINLSRNEIQLKIGPFLKHLEKNNTLEYLDIGENFIHHHGYFISYYLYFKSQQRQTCSLKTLIAGSNNIPPDQIIPIIVASAQCKLSHLSLIETMSIDSSLLPSLVYGKGCFEGLESLELSMCTSGIDAMDELMINHLVSNLTFKSLDISFSQLEPNLQPKMAKILSLNKSINHLNLGYSFSKDSNNSFGCIEFTKELIFNHSLVSLDLSGNGLEPEDGAMIGVWLDNNKSLIELKLQGNNLGGGNGGKGIGRIFQSLILNNSTLKSLDLKSNNISKLDSNLIYDLLTLNTSLLWLSMKSNDLGFDEKQSIEWINGISKNRSLTYLDLSINNFDHFFQLLLMQSIKDNNNNNNNILSSLYLNNNINLINQFNNIKPSTNQKKQSSSSSSSSSSLSKVSFIHKFIKLIK</sequence>
<dbReference type="GO" id="GO:0005856">
    <property type="term" value="C:cytoskeleton"/>
    <property type="evidence" value="ECO:0007669"/>
    <property type="project" value="UniProtKB-SubCell"/>
</dbReference>